<keyword evidence="2" id="KW-0560">Oxidoreductase</keyword>
<evidence type="ECO:0000313" key="5">
    <source>
        <dbReference type="Proteomes" id="UP001162135"/>
    </source>
</evidence>
<reference evidence="4" key="2">
    <citation type="submission" date="2017-11" db="EMBL/GenBank/DDBJ databases">
        <authorList>
            <person name="Das S.K."/>
        </authorList>
    </citation>
    <scope>NUCLEOTIDE SEQUENCE</scope>
    <source>
        <strain evidence="4">S4-41</strain>
    </source>
</reference>
<sequence length="231" mass="24347">MMSDAPVAMISGANRGIGASIADTLLAAGWRVSLGCRTPPSERPESADWLSYHYDAFDAASGQAWVDQTLRTFGRLDALINNAGILSQSTVLEASGDEFDHVMAVNARAPMLLTQQAWPHLVAAEQGKVISIVSLSGLRVRSAASGLYAMSKFAAQAFVHGLRHCTAETRVRATAICPGFVATDMAAAAQVDGASVTQPEEVARVVQMLLTLPPSAGVATVPINWQIEDAI</sequence>
<dbReference type="Gene3D" id="3.40.50.720">
    <property type="entry name" value="NAD(P)-binding Rossmann-like Domain"/>
    <property type="match status" value="1"/>
</dbReference>
<dbReference type="SUPFAM" id="SSF51735">
    <property type="entry name" value="NAD(P)-binding Rossmann-fold domains"/>
    <property type="match status" value="1"/>
</dbReference>
<comment type="caution">
    <text evidence="4">The sequence shown here is derived from an EMBL/GenBank/DDBJ whole genome shotgun (WGS) entry which is preliminary data.</text>
</comment>
<evidence type="ECO:0000313" key="4">
    <source>
        <dbReference type="EMBL" id="MDH4571877.1"/>
    </source>
</evidence>
<evidence type="ECO:0000256" key="1">
    <source>
        <dbReference type="ARBA" id="ARBA00006484"/>
    </source>
</evidence>
<dbReference type="PRINTS" id="PR00080">
    <property type="entry name" value="SDRFAMILY"/>
</dbReference>
<keyword evidence="5" id="KW-1185">Reference proteome</keyword>
<comment type="similarity">
    <text evidence="1 3">Belongs to the short-chain dehydrogenases/reductases (SDR) family.</text>
</comment>
<gene>
    <name evidence="4" type="ORF">CUR86_04935</name>
</gene>
<protein>
    <submittedName>
        <fullName evidence="4">Short-chain dehydrogenase</fullName>
    </submittedName>
</protein>
<reference evidence="4" key="1">
    <citation type="journal article" date="2015" name="Antonie Van Leeuwenhoek">
        <title>Comparative 16S rRNA signatures and multilocus sequence analysis for the genus Salinicola and description of Salinicola acroporae sp. nov., isolated from coral Acropora digitifera.</title>
        <authorList>
            <person name="Lepcha R.T."/>
            <person name="Poddar A."/>
            <person name="Schumann P."/>
            <person name="Das S.K."/>
        </authorList>
    </citation>
    <scope>NUCLEOTIDE SEQUENCE</scope>
    <source>
        <strain evidence="4">S4-41</strain>
    </source>
</reference>
<name>A0ABT6I2G4_9GAMM</name>
<dbReference type="PROSITE" id="PS00061">
    <property type="entry name" value="ADH_SHORT"/>
    <property type="match status" value="1"/>
</dbReference>
<evidence type="ECO:0000256" key="2">
    <source>
        <dbReference type="ARBA" id="ARBA00023002"/>
    </source>
</evidence>
<dbReference type="PANTHER" id="PTHR44196">
    <property type="entry name" value="DEHYDROGENASE/REDUCTASE SDR FAMILY MEMBER 7B"/>
    <property type="match status" value="1"/>
</dbReference>
<dbReference type="EMBL" id="PGFS01000001">
    <property type="protein sequence ID" value="MDH4571877.1"/>
    <property type="molecule type" value="Genomic_DNA"/>
</dbReference>
<dbReference type="InterPro" id="IPR036291">
    <property type="entry name" value="NAD(P)-bd_dom_sf"/>
</dbReference>
<dbReference type="PANTHER" id="PTHR44196:SF1">
    <property type="entry name" value="DEHYDROGENASE_REDUCTASE SDR FAMILY MEMBER 7B"/>
    <property type="match status" value="1"/>
</dbReference>
<dbReference type="Proteomes" id="UP001162135">
    <property type="component" value="Unassembled WGS sequence"/>
</dbReference>
<dbReference type="InterPro" id="IPR002347">
    <property type="entry name" value="SDR_fam"/>
</dbReference>
<dbReference type="PRINTS" id="PR00081">
    <property type="entry name" value="GDHRDH"/>
</dbReference>
<organism evidence="4 5">
    <name type="scientific">Salinicola acroporae</name>
    <dbReference type="NCBI Taxonomy" id="1541440"/>
    <lineage>
        <taxon>Bacteria</taxon>
        <taxon>Pseudomonadati</taxon>
        <taxon>Pseudomonadota</taxon>
        <taxon>Gammaproteobacteria</taxon>
        <taxon>Oceanospirillales</taxon>
        <taxon>Halomonadaceae</taxon>
        <taxon>Salinicola</taxon>
    </lineage>
</organism>
<evidence type="ECO:0000256" key="3">
    <source>
        <dbReference type="RuleBase" id="RU000363"/>
    </source>
</evidence>
<dbReference type="InterPro" id="IPR020904">
    <property type="entry name" value="Sc_DH/Rdtase_CS"/>
</dbReference>
<proteinExistence type="inferred from homology"/>
<dbReference type="Pfam" id="PF00106">
    <property type="entry name" value="adh_short"/>
    <property type="match status" value="1"/>
</dbReference>
<accession>A0ABT6I2G4</accession>